<protein>
    <recommendedName>
        <fullName evidence="10">Chemotaxis protein</fullName>
    </recommendedName>
</protein>
<keyword evidence="5" id="KW-1133">Transmembrane helix</keyword>
<dbReference type="STRING" id="281362.AT959_11370"/>
<dbReference type="CDD" id="cd11386">
    <property type="entry name" value="MCP_signal"/>
    <property type="match status" value="1"/>
</dbReference>
<dbReference type="EMBL" id="LODL01000021">
    <property type="protein sequence ID" value="KXB29989.1"/>
    <property type="molecule type" value="Genomic_DNA"/>
</dbReference>
<dbReference type="GO" id="GO:0004888">
    <property type="term" value="F:transmembrane signaling receptor activity"/>
    <property type="evidence" value="ECO:0007669"/>
    <property type="project" value="InterPro"/>
</dbReference>
<comment type="similarity">
    <text evidence="3">Belongs to the methyl-accepting chemotaxis (MCP) protein family.</text>
</comment>
<keyword evidence="5" id="KW-0812">Transmembrane</keyword>
<accession>A0A133XGF9</accession>
<dbReference type="FunFam" id="1.10.287.950:FF:000001">
    <property type="entry name" value="Methyl-accepting chemotaxis sensory transducer"/>
    <property type="match status" value="1"/>
</dbReference>
<name>A0A133XGF9_9RHOO</name>
<reference evidence="8 9" key="1">
    <citation type="submission" date="2015-12" db="EMBL/GenBank/DDBJ databases">
        <title>Nitrous oxide reduction kinetics distinguish bacteria harboring typical versus atypical NosZ.</title>
        <authorList>
            <person name="Yoon S."/>
            <person name="Nissen S."/>
            <person name="Park D."/>
            <person name="Sanford R.A."/>
            <person name="Loeffler F.E."/>
        </authorList>
    </citation>
    <scope>NUCLEOTIDE SEQUENCE [LARGE SCALE GENOMIC DNA]</scope>
    <source>
        <strain evidence="8 9">ATCC BAA-841</strain>
    </source>
</reference>
<dbReference type="GO" id="GO:0007165">
    <property type="term" value="P:signal transduction"/>
    <property type="evidence" value="ECO:0007669"/>
    <property type="project" value="UniProtKB-KW"/>
</dbReference>
<evidence type="ECO:0000313" key="9">
    <source>
        <dbReference type="Proteomes" id="UP000070186"/>
    </source>
</evidence>
<organism evidence="8 9">
    <name type="scientific">Dechloromonas denitrificans</name>
    <dbReference type="NCBI Taxonomy" id="281362"/>
    <lineage>
        <taxon>Bacteria</taxon>
        <taxon>Pseudomonadati</taxon>
        <taxon>Pseudomonadota</taxon>
        <taxon>Betaproteobacteria</taxon>
        <taxon>Rhodocyclales</taxon>
        <taxon>Azonexaceae</taxon>
        <taxon>Dechloromonas</taxon>
    </lineage>
</organism>
<dbReference type="GO" id="GO:0006935">
    <property type="term" value="P:chemotaxis"/>
    <property type="evidence" value="ECO:0007669"/>
    <property type="project" value="InterPro"/>
</dbReference>
<evidence type="ECO:0000256" key="5">
    <source>
        <dbReference type="SAM" id="Phobius"/>
    </source>
</evidence>
<comment type="caution">
    <text evidence="8">The sequence shown here is derived from an EMBL/GenBank/DDBJ whole genome shotgun (WGS) entry which is preliminary data.</text>
</comment>
<dbReference type="PANTHER" id="PTHR32089">
    <property type="entry name" value="METHYL-ACCEPTING CHEMOTAXIS PROTEIN MCPB"/>
    <property type="match status" value="1"/>
</dbReference>
<sequence>MIGLAIAGLVGVGGFSLYQIVNINQGVRETNEVLLPSITTLQNAQVAFLRARPPLLSMLIETDAEKLAALEKRFKVRLDEMRGALASYEKLLSDDKDRELLATDKRLAEQYAAFAEKFLDAARQGKREEGLQITNQAREIIDGLNVALIEHVKYNQVLADRGAKEAFATYESARNMVIASVILVGLLVAAIGFIIYRHVSGSLDTMVSMFSRVEQELDFTSRLKVSGNDELAKVAHAFNGLLQRLQQSFRQISQHAESVNAAAQKVSTAAREMSVASSYQSEAASSMAASVEEMTVSVNHVADRAEETRRLSTNAGALAQKGEGIIGDTVQSINGIAQTVKNASGQLTELELQSEKISSIVAVIKEIADQTNLLALNAAIEAARAGEQGRGFAVVADEVRKLAERTGQSTQEIAATIQQMVAGSQAAVLSIQTVEGAVTTGVGYAEQASSAMQEIGSGSRDTVEMVSDITGSIREQGVASTDIAQQVEKIAQMTEENSAAAQSTSNTSDELVQLAQEMRNIVSQYRV</sequence>
<dbReference type="Pfam" id="PF12729">
    <property type="entry name" value="4HB_MCP_1"/>
    <property type="match status" value="1"/>
</dbReference>
<evidence type="ECO:0000256" key="1">
    <source>
        <dbReference type="ARBA" id="ARBA00004370"/>
    </source>
</evidence>
<comment type="subcellular location">
    <subcellularLocation>
        <location evidence="1">Membrane</location>
    </subcellularLocation>
</comment>
<dbReference type="SMART" id="SM00283">
    <property type="entry name" value="MA"/>
    <property type="match status" value="1"/>
</dbReference>
<dbReference type="PANTHER" id="PTHR32089:SF112">
    <property type="entry name" value="LYSOZYME-LIKE PROTEIN-RELATED"/>
    <property type="match status" value="1"/>
</dbReference>
<dbReference type="Proteomes" id="UP000070186">
    <property type="component" value="Unassembled WGS sequence"/>
</dbReference>
<dbReference type="PROSITE" id="PS50111">
    <property type="entry name" value="CHEMOTAXIS_TRANSDUC_2"/>
    <property type="match status" value="1"/>
</dbReference>
<keyword evidence="5" id="KW-0472">Membrane</keyword>
<feature type="transmembrane region" description="Helical" evidence="5">
    <location>
        <begin position="176"/>
        <end position="196"/>
    </location>
</feature>
<dbReference type="PRINTS" id="PR00260">
    <property type="entry name" value="CHEMTRNSDUCR"/>
</dbReference>
<feature type="domain" description="Methyl-accepting transducer" evidence="6">
    <location>
        <begin position="255"/>
        <end position="491"/>
    </location>
</feature>
<evidence type="ECO:0000256" key="3">
    <source>
        <dbReference type="ARBA" id="ARBA00029447"/>
    </source>
</evidence>
<proteinExistence type="inferred from homology"/>
<dbReference type="InterPro" id="IPR024478">
    <property type="entry name" value="HlyB_4HB_MCP"/>
</dbReference>
<feature type="domain" description="HAMP" evidence="7">
    <location>
        <begin position="197"/>
        <end position="250"/>
    </location>
</feature>
<keyword evidence="9" id="KW-1185">Reference proteome</keyword>
<dbReference type="CDD" id="cd06225">
    <property type="entry name" value="HAMP"/>
    <property type="match status" value="1"/>
</dbReference>
<evidence type="ECO:0000313" key="8">
    <source>
        <dbReference type="EMBL" id="KXB29989.1"/>
    </source>
</evidence>
<dbReference type="InterPro" id="IPR004089">
    <property type="entry name" value="MCPsignal_dom"/>
</dbReference>
<dbReference type="Gene3D" id="1.10.287.950">
    <property type="entry name" value="Methyl-accepting chemotaxis protein"/>
    <property type="match status" value="1"/>
</dbReference>
<dbReference type="Pfam" id="PF00015">
    <property type="entry name" value="MCPsignal"/>
    <property type="match status" value="1"/>
</dbReference>
<dbReference type="SUPFAM" id="SSF58104">
    <property type="entry name" value="Methyl-accepting chemotaxis protein (MCP) signaling domain"/>
    <property type="match status" value="1"/>
</dbReference>
<dbReference type="AlphaFoldDB" id="A0A133XGF9"/>
<dbReference type="SMART" id="SM00304">
    <property type="entry name" value="HAMP"/>
    <property type="match status" value="2"/>
</dbReference>
<dbReference type="InterPro" id="IPR003660">
    <property type="entry name" value="HAMP_dom"/>
</dbReference>
<evidence type="ECO:0000259" key="6">
    <source>
        <dbReference type="PROSITE" id="PS50111"/>
    </source>
</evidence>
<keyword evidence="2 4" id="KW-0807">Transducer</keyword>
<gene>
    <name evidence="8" type="ORF">AT959_11370</name>
</gene>
<dbReference type="InterPro" id="IPR004090">
    <property type="entry name" value="Chemotax_Me-accpt_rcpt"/>
</dbReference>
<evidence type="ECO:0000256" key="4">
    <source>
        <dbReference type="PROSITE-ProRule" id="PRU00284"/>
    </source>
</evidence>
<evidence type="ECO:0000259" key="7">
    <source>
        <dbReference type="PROSITE" id="PS50885"/>
    </source>
</evidence>
<dbReference type="PROSITE" id="PS50885">
    <property type="entry name" value="HAMP"/>
    <property type="match status" value="1"/>
</dbReference>
<dbReference type="Pfam" id="PF00672">
    <property type="entry name" value="HAMP"/>
    <property type="match status" value="1"/>
</dbReference>
<evidence type="ECO:0008006" key="10">
    <source>
        <dbReference type="Google" id="ProtNLM"/>
    </source>
</evidence>
<evidence type="ECO:0000256" key="2">
    <source>
        <dbReference type="ARBA" id="ARBA00023224"/>
    </source>
</evidence>
<dbReference type="GO" id="GO:0016020">
    <property type="term" value="C:membrane"/>
    <property type="evidence" value="ECO:0007669"/>
    <property type="project" value="UniProtKB-SubCell"/>
</dbReference>